<protein>
    <recommendedName>
        <fullName evidence="1">Polymerase nucleotidyl transferase domain-containing protein</fullName>
    </recommendedName>
</protein>
<organism evidence="2 3">
    <name type="scientific">Candidatus Methanodesulfokora washburnensis</name>
    <dbReference type="NCBI Taxonomy" id="2478471"/>
    <lineage>
        <taxon>Archaea</taxon>
        <taxon>Thermoproteota</taxon>
        <taxon>Candidatus Korarchaeia</taxon>
        <taxon>Candidatus Korarchaeia incertae sedis</taxon>
        <taxon>Candidatus Methanodesulfokora</taxon>
    </lineage>
</organism>
<dbReference type="EMBL" id="RCOS01000139">
    <property type="protein sequence ID" value="RSN72748.1"/>
    <property type="molecule type" value="Genomic_DNA"/>
</dbReference>
<proteinExistence type="predicted"/>
<sequence>MLEARSNSSSLIFKHVYHNSKMDEAKLDKICHLTRREVEKEGIKVKSIILFGSACRADDFVPGVSDVDLLVIADRPSRGYLEFYIDKSRIDATVLTEESVKAVFKRGHPLSFMLRRGIVLYDDGTYRSIPKEVKITDITRKVLRRSAVVALGLAIEKYLQGSYLRSVSHLYHSVRHLIRYKFSLRGRAENFPISDREVLEKAENLKEVFLKLVKMRRMLPGRSNVRRAVDEVIDVVSSELKLRSARLDEIERFREVSALTACEDNGYLVFRIRCADGTFELREKEVRNVESILC</sequence>
<feature type="domain" description="Polymerase nucleotidyl transferase" evidence="1">
    <location>
        <begin position="36"/>
        <end position="79"/>
    </location>
</feature>
<dbReference type="Proteomes" id="UP000277582">
    <property type="component" value="Unassembled WGS sequence"/>
</dbReference>
<dbReference type="SUPFAM" id="SSF81301">
    <property type="entry name" value="Nucleotidyltransferase"/>
    <property type="match status" value="1"/>
</dbReference>
<accession>A0A429GG39</accession>
<keyword evidence="3" id="KW-1185">Reference proteome</keyword>
<gene>
    <name evidence="2" type="ORF">D6D85_12540</name>
</gene>
<dbReference type="InterPro" id="IPR002934">
    <property type="entry name" value="Polymerase_NTP_transf_dom"/>
</dbReference>
<evidence type="ECO:0000313" key="2">
    <source>
        <dbReference type="EMBL" id="RSN72748.1"/>
    </source>
</evidence>
<comment type="caution">
    <text evidence="2">The sequence shown here is derived from an EMBL/GenBank/DDBJ whole genome shotgun (WGS) entry which is preliminary data.</text>
</comment>
<evidence type="ECO:0000259" key="1">
    <source>
        <dbReference type="Pfam" id="PF01909"/>
    </source>
</evidence>
<dbReference type="Pfam" id="PF01909">
    <property type="entry name" value="NTP_transf_2"/>
    <property type="match status" value="1"/>
</dbReference>
<evidence type="ECO:0000313" key="3">
    <source>
        <dbReference type="Proteomes" id="UP000277582"/>
    </source>
</evidence>
<dbReference type="Gene3D" id="3.30.460.10">
    <property type="entry name" value="Beta Polymerase, domain 2"/>
    <property type="match status" value="1"/>
</dbReference>
<dbReference type="AlphaFoldDB" id="A0A429GG39"/>
<reference evidence="2 3" key="1">
    <citation type="submission" date="2018-10" db="EMBL/GenBank/DDBJ databases">
        <title>Co-occurring genomic capacity for anaerobic methane metabolism and dissimilatory sulfite reduction discovered in the Korarchaeota.</title>
        <authorList>
            <person name="Mckay L.J."/>
            <person name="Dlakic M."/>
            <person name="Fields M.W."/>
            <person name="Delmont T.O."/>
            <person name="Eren A.M."/>
            <person name="Jay Z.J."/>
            <person name="Klingelsmith K.B."/>
            <person name="Rusch D.B."/>
            <person name="Inskeep W.P."/>
        </authorList>
    </citation>
    <scope>NUCLEOTIDE SEQUENCE [LARGE SCALE GENOMIC DNA]</scope>
    <source>
        <strain evidence="2 3">MDKW</strain>
    </source>
</reference>
<dbReference type="GO" id="GO:0016779">
    <property type="term" value="F:nucleotidyltransferase activity"/>
    <property type="evidence" value="ECO:0007669"/>
    <property type="project" value="InterPro"/>
</dbReference>
<dbReference type="InterPro" id="IPR043519">
    <property type="entry name" value="NT_sf"/>
</dbReference>
<name>A0A429GG39_9CREN</name>